<evidence type="ECO:0000256" key="1">
    <source>
        <dbReference type="ARBA" id="ARBA00004123"/>
    </source>
</evidence>
<dbReference type="GO" id="GO:0006999">
    <property type="term" value="P:nuclear pore organization"/>
    <property type="evidence" value="ECO:0007669"/>
    <property type="project" value="TreeGrafter"/>
</dbReference>
<evidence type="ECO:0000313" key="5">
    <source>
        <dbReference type="EMBL" id="SCU86651.1"/>
    </source>
</evidence>
<comment type="similarity">
    <text evidence="2">Belongs to the NUP186/NUP192/NUP205 family.</text>
</comment>
<keyword evidence="6" id="KW-1185">Reference proteome</keyword>
<protein>
    <submittedName>
        <fullName evidence="5">LAMI_0D03048g1_1</fullName>
    </submittedName>
</protein>
<evidence type="ECO:0000256" key="3">
    <source>
        <dbReference type="ARBA" id="ARBA00022448"/>
    </source>
</evidence>
<reference evidence="5 6" key="1">
    <citation type="submission" date="2016-03" db="EMBL/GenBank/DDBJ databases">
        <authorList>
            <person name="Devillers H."/>
        </authorList>
    </citation>
    <scope>NUCLEOTIDE SEQUENCE [LARGE SCALE GENOMIC DNA]</scope>
    <source>
        <strain evidence="5">CBS 11717</strain>
    </source>
</reference>
<dbReference type="GO" id="GO:0017056">
    <property type="term" value="F:structural constituent of nuclear pore"/>
    <property type="evidence" value="ECO:0007669"/>
    <property type="project" value="TreeGrafter"/>
</dbReference>
<dbReference type="GO" id="GO:0044611">
    <property type="term" value="C:nuclear pore inner ring"/>
    <property type="evidence" value="ECO:0007669"/>
    <property type="project" value="TreeGrafter"/>
</dbReference>
<dbReference type="Pfam" id="PF11894">
    <property type="entry name" value="Nup192"/>
    <property type="match status" value="1"/>
</dbReference>
<gene>
    <name evidence="5" type="ORF">LAMI_0D03048G</name>
</gene>
<name>A0A1G4J9L8_9SACH</name>
<dbReference type="PANTHER" id="PTHR31344:SF0">
    <property type="entry name" value="NUCLEAR PORE COMPLEX PROTEIN NUP205"/>
    <property type="match status" value="1"/>
</dbReference>
<dbReference type="STRING" id="1230905.A0A1G4J9L8"/>
<proteinExistence type="inferred from homology"/>
<accession>A0A1G4J9L8</accession>
<keyword evidence="3" id="KW-0813">Transport</keyword>
<comment type="subcellular location">
    <subcellularLocation>
        <location evidence="1">Nucleus</location>
    </subcellularLocation>
</comment>
<dbReference type="Proteomes" id="UP000191024">
    <property type="component" value="Chromosome D"/>
</dbReference>
<sequence length="1652" mass="186911">MQWLLTAFEDLYRSIESGSFDASLFQEILPDLKSLNLDNTNGKSSNSRIQLQKGEISLSNGEKYKINEEFSIAVVTVADELKLDELVVAEIMLLNENAEEASGLESGISLVNSAKVWYYLRRQYILQICSYILNCRPEGDELVSDLVKDGALVANVIEGFKAIEKQLREIKEFINKGQILDNYDAYAKQNVTFRRNFLLKEYDTLSQVLYGLVVHGEYMKKDLIYGIIERACELDSDDFFIVFYIPAIFYAFSTLEKFPDANVKEMHKRFLGDLRNEATYQKPIKATFIFAFLTHFIGWCKLAPASRAKTFDFATDVDEPMALAVEMGAIEELMIIAAETSELDKDPSIELFYDIRTLLERHLPRLIPKQMQDMDFRKTGVENDAGINGCYILSQEFLILFEPAFHRFLQTFIAECAFLLTKMKDAEEDSLLSGEDLFLDDISAKADLERVFITVHYFYAFRPTFTSCFWSDKESNAYGFIEWAMKCTDTLMRSCVFLMISSLAFEHQNSINVYHYISSSPYLSWINIANIVSDYTVQISEIDKRITETSSQSPGEIEGNTLVTNAGLNEEIIILLSSLFTLVGSVSHDLQEEPKNTLAKTFMDIFFEFLKVKTPLIGAALKVLGNLVPADLRQRDIFWCSLDEWIFRSQSLIDTDDSYRSAFQNVLTDFSDVSGFLHLVYRLLSHNDSDEDAKMPFGQLPFCSLLGASYRKAGLFPYYDFIFKNIFINAQRIPSAKDRVAVELTVLRILDNSLRSFDSTVILNSIPAGASLDSLVITEDFFTYVVENPATAVFNYVFEEKVFQALFGIASVGVDVLQECKESNPPLLNSVELALKIIDEILTDQETHLEELCPIVKKHCSGKMFLPKSYGLHGLRSFFDAIMFDMPLIAHLGLYIGVDSNKLALRALNVLQKLSEHLCNRNGKHVVRDRLLAIFDSVDESARIKQAFINQLEKPVASEEDALLKIGVLDFLSSNLPARVGSPTVSHFLLGFLVSNVISLGPKLSTFISSGTCVLQSLIHLLKSSLEALDPNNITYLPMRLSASIMEIILKLCRNPLTSTIALQFLGESRLFEMIISLDPMIDLSSQWCGMPFKENFGEERFSSSSSMGAFLSFLKYRSLVLQFFSLDIHRLQENSQRSSVDHRTSMLTLNYTRSPRIFSFLDPLGYTASKTPIEKAENLTFLRGIEFNLDSVETRKFCSGPLYDFSSLVSLVELKLLSLKKTLPTAALASQWKDEQSLEKKLQDECVQLQDSISNRLSYNNFSSHQLSLLHSWVQLVEIVVLDGSLAPVSRSNFILDLFEAIVPKINDYVDFDISYSEELVSLCVFLFDIYQKDREAIDGDSVVDSRLHSLFKACLHGITSPLSTLSLRSDFYIICNRFLLRVLKEEDLARHLLQSLKMMSERMVEVICNDAIAGEGSTRITGILFLDALVQIASLNKVNFILESLTKSNMLFLITRSVKNTDELLNAYPEGINLDHFLYELTAFKSTAHFMIRIAETRRGARALVQNEIFQTIMSCKFLQADPDLGLELNFNSLMVRSSPLVRMNLNLHNSLTFTREVNDISLFEVLVPIFQLLTSIVLSMGSANQPVLDQARKLLMHFKKLVQGVIKQEALLDSGEGPELQKQSSDGLRQLVKLVILLCTLTGYQGEDA</sequence>
<dbReference type="InterPro" id="IPR021827">
    <property type="entry name" value="Nup186/Nup192/Nup205"/>
</dbReference>
<keyword evidence="4" id="KW-0539">Nucleus</keyword>
<dbReference type="PANTHER" id="PTHR31344">
    <property type="entry name" value="NUCLEAR PORE COMPLEX PROTEIN NUP205"/>
    <property type="match status" value="1"/>
</dbReference>
<evidence type="ECO:0000313" key="6">
    <source>
        <dbReference type="Proteomes" id="UP000191024"/>
    </source>
</evidence>
<evidence type="ECO:0000256" key="4">
    <source>
        <dbReference type="ARBA" id="ARBA00023242"/>
    </source>
</evidence>
<dbReference type="OrthoDB" id="2019644at2759"/>
<dbReference type="EMBL" id="LT598463">
    <property type="protein sequence ID" value="SCU86651.1"/>
    <property type="molecule type" value="Genomic_DNA"/>
</dbReference>
<evidence type="ECO:0000256" key="2">
    <source>
        <dbReference type="ARBA" id="ARBA00005892"/>
    </source>
</evidence>
<organism evidence="5 6">
    <name type="scientific">Lachancea mirantina</name>
    <dbReference type="NCBI Taxonomy" id="1230905"/>
    <lineage>
        <taxon>Eukaryota</taxon>
        <taxon>Fungi</taxon>
        <taxon>Dikarya</taxon>
        <taxon>Ascomycota</taxon>
        <taxon>Saccharomycotina</taxon>
        <taxon>Saccharomycetes</taxon>
        <taxon>Saccharomycetales</taxon>
        <taxon>Saccharomycetaceae</taxon>
        <taxon>Lachancea</taxon>
    </lineage>
</organism>